<dbReference type="AlphaFoldDB" id="A0A7I9V9B0"/>
<evidence type="ECO:0000313" key="3">
    <source>
        <dbReference type="Proteomes" id="UP000444960"/>
    </source>
</evidence>
<dbReference type="RefSeq" id="WP_161895706.1">
    <property type="nucleotide sequence ID" value="NZ_BJOV01000005.1"/>
</dbReference>
<organism evidence="2 3">
    <name type="scientific">Gordonia spumicola</name>
    <dbReference type="NCBI Taxonomy" id="589161"/>
    <lineage>
        <taxon>Bacteria</taxon>
        <taxon>Bacillati</taxon>
        <taxon>Actinomycetota</taxon>
        <taxon>Actinomycetes</taxon>
        <taxon>Mycobacteriales</taxon>
        <taxon>Gordoniaceae</taxon>
        <taxon>Gordonia</taxon>
    </lineage>
</organism>
<dbReference type="OrthoDB" id="4381687at2"/>
<comment type="caution">
    <text evidence="2">The sequence shown here is derived from an EMBL/GenBank/DDBJ whole genome shotgun (WGS) entry which is preliminary data.</text>
</comment>
<proteinExistence type="predicted"/>
<feature type="signal peptide" evidence="1">
    <location>
        <begin position="1"/>
        <end position="27"/>
    </location>
</feature>
<protein>
    <recommendedName>
        <fullName evidence="4">Lipoprotein</fullName>
    </recommendedName>
</protein>
<accession>A0A7I9V9B0</accession>
<reference evidence="3" key="1">
    <citation type="submission" date="2019-06" db="EMBL/GenBank/DDBJ databases">
        <title>Gordonia isolated from sludge of a wastewater treatment plant.</title>
        <authorList>
            <person name="Tamura T."/>
            <person name="Aoyama K."/>
            <person name="Kang Y."/>
            <person name="Saito S."/>
            <person name="Akiyama N."/>
            <person name="Yazawa K."/>
            <person name="Gonoi T."/>
            <person name="Mikami Y."/>
        </authorList>
    </citation>
    <scope>NUCLEOTIDE SEQUENCE [LARGE SCALE GENOMIC DNA]</scope>
    <source>
        <strain evidence="3">NBRC 107696</strain>
    </source>
</reference>
<keyword evidence="3" id="KW-1185">Reference proteome</keyword>
<feature type="chain" id="PRO_5029754085" description="Lipoprotein" evidence="1">
    <location>
        <begin position="28"/>
        <end position="128"/>
    </location>
</feature>
<evidence type="ECO:0000313" key="2">
    <source>
        <dbReference type="EMBL" id="GEE01917.1"/>
    </source>
</evidence>
<sequence>MRTTLTTVAAAAAVIAGTYLTAGVAEAAAAPEVHVLLNNNGQAKVTVDTHGRTGCTLHATIDGTPAVHPDVPPTLDSGWSDPGHNVLSYRVACPDGTSSPTAYVYGPRNPLNDLRTQFANSTEGVFGS</sequence>
<dbReference type="EMBL" id="BJOV01000005">
    <property type="protein sequence ID" value="GEE01917.1"/>
    <property type="molecule type" value="Genomic_DNA"/>
</dbReference>
<keyword evidence="1" id="KW-0732">Signal</keyword>
<evidence type="ECO:0000256" key="1">
    <source>
        <dbReference type="SAM" id="SignalP"/>
    </source>
</evidence>
<evidence type="ECO:0008006" key="4">
    <source>
        <dbReference type="Google" id="ProtNLM"/>
    </source>
</evidence>
<dbReference type="Proteomes" id="UP000444960">
    <property type="component" value="Unassembled WGS sequence"/>
</dbReference>
<name>A0A7I9V9B0_9ACTN</name>
<gene>
    <name evidence="2" type="ORF">nbrc107696_23630</name>
</gene>